<reference evidence="5" key="1">
    <citation type="submission" date="2022-10" db="EMBL/GenBank/DDBJ databases">
        <title>Genome assembly of Pristionchus species.</title>
        <authorList>
            <person name="Yoshida K."/>
            <person name="Sommer R.J."/>
        </authorList>
    </citation>
    <scope>NUCLEOTIDE SEQUENCE [LARGE SCALE GENOMIC DNA]</scope>
    <source>
        <strain evidence="2 5">RS5460</strain>
    </source>
</reference>
<comment type="caution">
    <text evidence="3">The sequence shown here is derived from an EMBL/GenBank/DDBJ whole genome shotgun (WGS) entry which is preliminary data.</text>
</comment>
<protein>
    <recommendedName>
        <fullName evidence="1">MULE transposase domain-containing protein</fullName>
    </recommendedName>
</protein>
<organism evidence="3 5">
    <name type="scientific">Pristionchus mayeri</name>
    <dbReference type="NCBI Taxonomy" id="1317129"/>
    <lineage>
        <taxon>Eukaryota</taxon>
        <taxon>Metazoa</taxon>
        <taxon>Ecdysozoa</taxon>
        <taxon>Nematoda</taxon>
        <taxon>Chromadorea</taxon>
        <taxon>Rhabditida</taxon>
        <taxon>Rhabditina</taxon>
        <taxon>Diplogasteromorpha</taxon>
        <taxon>Diplogasteroidea</taxon>
        <taxon>Neodiplogasteridae</taxon>
        <taxon>Pristionchus</taxon>
    </lineage>
</organism>
<reference evidence="3" key="2">
    <citation type="submission" date="2023-06" db="EMBL/GenBank/DDBJ databases">
        <title>Genome assembly of Pristionchus species.</title>
        <authorList>
            <person name="Yoshida K."/>
            <person name="Sommer R.J."/>
        </authorList>
    </citation>
    <scope>NUCLEOTIDE SEQUENCE</scope>
    <source>
        <strain evidence="3">RS5460</strain>
    </source>
</reference>
<evidence type="ECO:0000313" key="2">
    <source>
        <dbReference type="EMBL" id="GMR47818.1"/>
    </source>
</evidence>
<accession>A0AAN5IBA9</accession>
<keyword evidence="5" id="KW-1185">Reference proteome</keyword>
<evidence type="ECO:0000313" key="3">
    <source>
        <dbReference type="EMBL" id="GMR59757.1"/>
    </source>
</evidence>
<dbReference type="AlphaFoldDB" id="A0AAN5IBA9"/>
<feature type="non-terminal residue" evidence="3">
    <location>
        <position position="133"/>
    </location>
</feature>
<dbReference type="EMBL" id="BTRK01000006">
    <property type="protein sequence ID" value="GMR60151.1"/>
    <property type="molecule type" value="Genomic_DNA"/>
</dbReference>
<gene>
    <name evidence="2" type="ORF">PMAYCL1PPCAC_18013</name>
    <name evidence="3" type="ORF">PMAYCL1PPCAC_29952</name>
    <name evidence="4" type="ORF">PMAYCL1PPCAC_30346</name>
</gene>
<feature type="domain" description="MULE transposase" evidence="1">
    <location>
        <begin position="7"/>
        <end position="101"/>
    </location>
</feature>
<dbReference type="Pfam" id="PF10551">
    <property type="entry name" value="MULE"/>
    <property type="match status" value="1"/>
</dbReference>
<evidence type="ECO:0000259" key="1">
    <source>
        <dbReference type="Pfam" id="PF10551"/>
    </source>
</evidence>
<proteinExistence type="predicted"/>
<evidence type="ECO:0000313" key="5">
    <source>
        <dbReference type="Proteomes" id="UP001328107"/>
    </source>
</evidence>
<dbReference type="Proteomes" id="UP001328107">
    <property type="component" value="Unassembled WGS sequence"/>
</dbReference>
<sequence length="133" mass="15517">KYSHRGVSIDDTFKTSRHSIKLLTVIVVDDFDRGLPAAHLLSYHMTEFDVEYLFKEIKKVHSLFDPAFFMSDAAPALYNGFRRALPDCKAVRLYCLWHFLKFIREHVNISYVGSERERGEKIYATIKELTLTV</sequence>
<name>A0AAN5IBA9_9BILA</name>
<dbReference type="EMBL" id="BTRK01000006">
    <property type="protein sequence ID" value="GMR59757.1"/>
    <property type="molecule type" value="Genomic_DNA"/>
</dbReference>
<evidence type="ECO:0000313" key="4">
    <source>
        <dbReference type="EMBL" id="GMR60151.1"/>
    </source>
</evidence>
<dbReference type="InterPro" id="IPR018289">
    <property type="entry name" value="MULE_transposase_dom"/>
</dbReference>
<feature type="non-terminal residue" evidence="3">
    <location>
        <position position="1"/>
    </location>
</feature>
<dbReference type="EMBL" id="BTRK01000004">
    <property type="protein sequence ID" value="GMR47818.1"/>
    <property type="molecule type" value="Genomic_DNA"/>
</dbReference>